<dbReference type="Pfam" id="PF08876">
    <property type="entry name" value="DUF1836"/>
    <property type="match status" value="1"/>
</dbReference>
<proteinExistence type="predicted"/>
<dbReference type="PANTHER" id="PTHR40056">
    <property type="entry name" value="HYPOTHETICAL CYTOSOLIC PROTEIN"/>
    <property type="match status" value="1"/>
</dbReference>
<evidence type="ECO:0000313" key="2">
    <source>
        <dbReference type="Proteomes" id="UP000783588"/>
    </source>
</evidence>
<reference evidence="1 2" key="1">
    <citation type="submission" date="2021-06" db="EMBL/GenBank/DDBJ databases">
        <authorList>
            <person name="Sun Q."/>
            <person name="Li D."/>
        </authorList>
    </citation>
    <scope>NUCLEOTIDE SEQUENCE [LARGE SCALE GENOMIC DNA]</scope>
    <source>
        <strain evidence="1 2">MSJd-7</strain>
    </source>
</reference>
<accession>A0ABS6EUS8</accession>
<keyword evidence="2" id="KW-1185">Reference proteome</keyword>
<sequence>MSKDFRKLIQESVKQKQLHPEDIPSLDLYMDQVIALMSEHLGEDGEKEPLTRTMIHNYSKAGVISPIKGKKYSREQILQMLAVYSLKNLLSISQIKRILNGVEQSGAGEKGLENCFHTQLERRANINAQLMDSIDAIVHDNDMKLGTPAAAMSVLLTIADLNNTLTSLASAITQECFPELPDTKKKR</sequence>
<protein>
    <submittedName>
        <fullName evidence="1">DUF1836 domain-containing protein</fullName>
    </submittedName>
</protein>
<dbReference type="Proteomes" id="UP000783588">
    <property type="component" value="Unassembled WGS sequence"/>
</dbReference>
<comment type="caution">
    <text evidence="1">The sequence shown here is derived from an EMBL/GenBank/DDBJ whole genome shotgun (WGS) entry which is preliminary data.</text>
</comment>
<gene>
    <name evidence="1" type="ORF">KQI75_12640</name>
</gene>
<name>A0ABS6EUS8_9FIRM</name>
<evidence type="ECO:0000313" key="1">
    <source>
        <dbReference type="EMBL" id="MBU5491449.1"/>
    </source>
</evidence>
<dbReference type="PANTHER" id="PTHR40056:SF1">
    <property type="entry name" value="DUF1836 DOMAIN-CONTAINING PROTEIN"/>
    <property type="match status" value="1"/>
</dbReference>
<dbReference type="RefSeq" id="WP_216471194.1">
    <property type="nucleotide sequence ID" value="NZ_JAHLQI010000009.1"/>
</dbReference>
<organism evidence="1 2">
    <name type="scientific">Butyricicoccus intestinisimiae</name>
    <dbReference type="NCBI Taxonomy" id="2841509"/>
    <lineage>
        <taxon>Bacteria</taxon>
        <taxon>Bacillati</taxon>
        <taxon>Bacillota</taxon>
        <taxon>Clostridia</taxon>
        <taxon>Eubacteriales</taxon>
        <taxon>Butyricicoccaceae</taxon>
        <taxon>Butyricicoccus</taxon>
    </lineage>
</organism>
<dbReference type="EMBL" id="JAHLQI010000009">
    <property type="protein sequence ID" value="MBU5491449.1"/>
    <property type="molecule type" value="Genomic_DNA"/>
</dbReference>
<dbReference type="InterPro" id="IPR014975">
    <property type="entry name" value="DUF1836"/>
</dbReference>